<reference evidence="3" key="1">
    <citation type="journal article" date="2020" name="Nature">
        <title>Giant virus diversity and host interactions through global metagenomics.</title>
        <authorList>
            <person name="Schulz F."/>
            <person name="Roux S."/>
            <person name="Paez-Espino D."/>
            <person name="Jungbluth S."/>
            <person name="Walsh D.A."/>
            <person name="Denef V.J."/>
            <person name="McMahon K.D."/>
            <person name="Konstantinidis K.T."/>
            <person name="Eloe-Fadrosh E.A."/>
            <person name="Kyrpides N.C."/>
            <person name="Woyke T."/>
        </authorList>
    </citation>
    <scope>NUCLEOTIDE SEQUENCE</scope>
    <source>
        <strain evidence="3">GVMAG-M-3300020182-84</strain>
    </source>
</reference>
<evidence type="ECO:0000259" key="2">
    <source>
        <dbReference type="PROSITE" id="PS50089"/>
    </source>
</evidence>
<name>A0A6C0C1A9_9ZZZZ</name>
<feature type="domain" description="RING-type" evidence="2">
    <location>
        <begin position="92"/>
        <end position="138"/>
    </location>
</feature>
<sequence>MVITEDDYQKYVYKIRERQREQRRELELHNGYYGRRPYYPFKLDEWKKIGNEMPKKHATEITQMKEKLKKIEIEIEEYHKNLMVAATAGPTCAICLDEKYAEEGPNIAVSFNNTKCKKHIFHEQCVSDGRVKKCPICRNDKKKLTKVDKDKLSKLLKSSKTPSSKTKKRNTRCPKGTRRDPKTQKCVSNNDTKTVSKRCPNGTRKNKITGNCDKK</sequence>
<dbReference type="PROSITE" id="PS50089">
    <property type="entry name" value="ZF_RING_2"/>
    <property type="match status" value="1"/>
</dbReference>
<evidence type="ECO:0000256" key="1">
    <source>
        <dbReference type="SAM" id="MobiDB-lite"/>
    </source>
</evidence>
<dbReference type="AlphaFoldDB" id="A0A6C0C1A9"/>
<organism evidence="3">
    <name type="scientific">viral metagenome</name>
    <dbReference type="NCBI Taxonomy" id="1070528"/>
    <lineage>
        <taxon>unclassified sequences</taxon>
        <taxon>metagenomes</taxon>
        <taxon>organismal metagenomes</taxon>
    </lineage>
</organism>
<protein>
    <recommendedName>
        <fullName evidence="2">RING-type domain-containing protein</fullName>
    </recommendedName>
</protein>
<dbReference type="InterPro" id="IPR001841">
    <property type="entry name" value="Znf_RING"/>
</dbReference>
<accession>A0A6C0C1A9</accession>
<evidence type="ECO:0000313" key="3">
    <source>
        <dbReference type="EMBL" id="QHS98170.1"/>
    </source>
</evidence>
<feature type="compositionally biased region" description="Basic residues" evidence="1">
    <location>
        <begin position="165"/>
        <end position="176"/>
    </location>
</feature>
<dbReference type="InterPro" id="IPR013083">
    <property type="entry name" value="Znf_RING/FYVE/PHD"/>
</dbReference>
<feature type="region of interest" description="Disordered" evidence="1">
    <location>
        <begin position="156"/>
        <end position="215"/>
    </location>
</feature>
<proteinExistence type="predicted"/>
<dbReference type="SUPFAM" id="SSF57850">
    <property type="entry name" value="RING/U-box"/>
    <property type="match status" value="1"/>
</dbReference>
<dbReference type="Gene3D" id="3.30.40.10">
    <property type="entry name" value="Zinc/RING finger domain, C3HC4 (zinc finger)"/>
    <property type="match status" value="1"/>
</dbReference>
<dbReference type="CDD" id="cd16448">
    <property type="entry name" value="RING-H2"/>
    <property type="match status" value="1"/>
</dbReference>
<dbReference type="EMBL" id="MN739312">
    <property type="protein sequence ID" value="QHS98170.1"/>
    <property type="molecule type" value="Genomic_DNA"/>
</dbReference>